<comment type="subcellular location">
    <subcellularLocation>
        <location evidence="1">Cell membrane</location>
        <topology evidence="1">Multi-pass membrane protein</topology>
    </subcellularLocation>
</comment>
<feature type="transmembrane region" description="Helical" evidence="6">
    <location>
        <begin position="312"/>
        <end position="330"/>
    </location>
</feature>
<protein>
    <submittedName>
        <fullName evidence="8">MFS transporter</fullName>
    </submittedName>
</protein>
<dbReference type="EMBL" id="BSPP01000004">
    <property type="protein sequence ID" value="GLS85892.1"/>
    <property type="molecule type" value="Genomic_DNA"/>
</dbReference>
<dbReference type="InterPro" id="IPR011701">
    <property type="entry name" value="MFS"/>
</dbReference>
<evidence type="ECO:0000256" key="3">
    <source>
        <dbReference type="ARBA" id="ARBA00022692"/>
    </source>
</evidence>
<feature type="transmembrane region" description="Helical" evidence="6">
    <location>
        <begin position="86"/>
        <end position="116"/>
    </location>
</feature>
<dbReference type="Gene3D" id="1.20.1250.20">
    <property type="entry name" value="MFS general substrate transporter like domains"/>
    <property type="match status" value="1"/>
</dbReference>
<feature type="transmembrane region" description="Helical" evidence="6">
    <location>
        <begin position="351"/>
        <end position="375"/>
    </location>
</feature>
<dbReference type="GO" id="GO:0022857">
    <property type="term" value="F:transmembrane transporter activity"/>
    <property type="evidence" value="ECO:0007669"/>
    <property type="project" value="InterPro"/>
</dbReference>
<accession>A0AA37WZ37</accession>
<reference evidence="8 9" key="1">
    <citation type="journal article" date="2014" name="Int. J. Syst. Evol. Microbiol.">
        <title>Complete genome sequence of Corynebacterium casei LMG S-19264T (=DSM 44701T), isolated from a smear-ripened cheese.</title>
        <authorList>
            <consortium name="US DOE Joint Genome Institute (JGI-PGF)"/>
            <person name="Walter F."/>
            <person name="Albersmeier A."/>
            <person name="Kalinowski J."/>
            <person name="Ruckert C."/>
        </authorList>
    </citation>
    <scope>NUCLEOTIDE SEQUENCE [LARGE SCALE GENOMIC DNA]</scope>
    <source>
        <strain evidence="8 9">NBRC 111766</strain>
    </source>
</reference>
<keyword evidence="9" id="KW-1185">Reference proteome</keyword>
<dbReference type="InterPro" id="IPR036259">
    <property type="entry name" value="MFS_trans_sf"/>
</dbReference>
<dbReference type="Pfam" id="PF07690">
    <property type="entry name" value="MFS_1"/>
    <property type="match status" value="1"/>
</dbReference>
<keyword evidence="5 6" id="KW-0472">Membrane</keyword>
<keyword evidence="2" id="KW-1003">Cell membrane</keyword>
<gene>
    <name evidence="8" type="ORF">GCM10010873_08660</name>
</gene>
<dbReference type="AlphaFoldDB" id="A0AA37WZ37"/>
<evidence type="ECO:0000256" key="1">
    <source>
        <dbReference type="ARBA" id="ARBA00004651"/>
    </source>
</evidence>
<dbReference type="CDD" id="cd06173">
    <property type="entry name" value="MFS_MefA_like"/>
    <property type="match status" value="1"/>
</dbReference>
<feature type="transmembrane region" description="Helical" evidence="6">
    <location>
        <begin position="12"/>
        <end position="38"/>
    </location>
</feature>
<evidence type="ECO:0000256" key="5">
    <source>
        <dbReference type="ARBA" id="ARBA00023136"/>
    </source>
</evidence>
<feature type="transmembrane region" description="Helical" evidence="6">
    <location>
        <begin position="381"/>
        <end position="402"/>
    </location>
</feature>
<evidence type="ECO:0000313" key="9">
    <source>
        <dbReference type="Proteomes" id="UP001157355"/>
    </source>
</evidence>
<feature type="transmembrane region" description="Helical" evidence="6">
    <location>
        <begin position="44"/>
        <end position="65"/>
    </location>
</feature>
<evidence type="ECO:0000256" key="6">
    <source>
        <dbReference type="SAM" id="Phobius"/>
    </source>
</evidence>
<dbReference type="SUPFAM" id="SSF103473">
    <property type="entry name" value="MFS general substrate transporter"/>
    <property type="match status" value="1"/>
</dbReference>
<comment type="caution">
    <text evidence="8">The sequence shown here is derived from an EMBL/GenBank/DDBJ whole genome shotgun (WGS) entry which is preliminary data.</text>
</comment>
<dbReference type="PANTHER" id="PTHR23513:SF11">
    <property type="entry name" value="STAPHYLOFERRIN A TRANSPORTER"/>
    <property type="match status" value="1"/>
</dbReference>
<feature type="transmembrane region" description="Helical" evidence="6">
    <location>
        <begin position="162"/>
        <end position="190"/>
    </location>
</feature>
<evidence type="ECO:0000259" key="7">
    <source>
        <dbReference type="PROSITE" id="PS50850"/>
    </source>
</evidence>
<sequence length="407" mass="43303">MTQSALWKNRNFRLMFASSAVTNLGDGLITVAVAWLATLLTNDPFLIGLVATARHLPWFLFALPAGVITDRVDHRRLIIGADCQRFVLSLALLSLALTATPGTAPVLVMAALSFILGSAEVLRDNTAQTFTPSVVEKTQLEQANGAMWSAEQLAGQFIGPPLAGLLIGISVALPFGIQAAMLAAAIGFIASMTLPRRVQTAPHLPMRAALKEGMLWLWHDLPLRRLAFILGGFNFIGYGFAAVLVLYSQRVLGLDAFGFGVFLTLAACGGLAATLIGPRILRHIRPRSAILLGMAGFTGAALVLALQAPLWLIAIAMVLDGFFGMLWNIAQVSYRQRHIPAPLLGRVNAAFRFIGTGPAAFGAFSFGALISWAAPWGTVEAVLLPYAVAAAIGGTLTIYAAARLHLR</sequence>
<dbReference type="InterPro" id="IPR020846">
    <property type="entry name" value="MFS_dom"/>
</dbReference>
<keyword evidence="4 6" id="KW-1133">Transmembrane helix</keyword>
<dbReference type="PROSITE" id="PS50850">
    <property type="entry name" value="MFS"/>
    <property type="match status" value="1"/>
</dbReference>
<dbReference type="RefSeq" id="WP_284324105.1">
    <property type="nucleotide sequence ID" value="NZ_BSPP01000004.1"/>
</dbReference>
<dbReference type="Proteomes" id="UP001157355">
    <property type="component" value="Unassembled WGS sequence"/>
</dbReference>
<proteinExistence type="predicted"/>
<name>A0AA37WZ37_9RHOB</name>
<evidence type="ECO:0000256" key="4">
    <source>
        <dbReference type="ARBA" id="ARBA00022989"/>
    </source>
</evidence>
<keyword evidence="3 6" id="KW-0812">Transmembrane</keyword>
<feature type="transmembrane region" description="Helical" evidence="6">
    <location>
        <begin position="289"/>
        <end position="306"/>
    </location>
</feature>
<feature type="transmembrane region" description="Helical" evidence="6">
    <location>
        <begin position="259"/>
        <end position="277"/>
    </location>
</feature>
<organism evidence="8 9">
    <name type="scientific">Cypionkella aquatica</name>
    <dbReference type="NCBI Taxonomy" id="1756042"/>
    <lineage>
        <taxon>Bacteria</taxon>
        <taxon>Pseudomonadati</taxon>
        <taxon>Pseudomonadota</taxon>
        <taxon>Alphaproteobacteria</taxon>
        <taxon>Rhodobacterales</taxon>
        <taxon>Paracoccaceae</taxon>
        <taxon>Cypionkella</taxon>
    </lineage>
</organism>
<evidence type="ECO:0000313" key="8">
    <source>
        <dbReference type="EMBL" id="GLS85892.1"/>
    </source>
</evidence>
<dbReference type="GO" id="GO:0005886">
    <property type="term" value="C:plasma membrane"/>
    <property type="evidence" value="ECO:0007669"/>
    <property type="project" value="UniProtKB-SubCell"/>
</dbReference>
<feature type="transmembrane region" description="Helical" evidence="6">
    <location>
        <begin position="226"/>
        <end position="247"/>
    </location>
</feature>
<evidence type="ECO:0000256" key="2">
    <source>
        <dbReference type="ARBA" id="ARBA00022475"/>
    </source>
</evidence>
<dbReference type="PANTHER" id="PTHR23513">
    <property type="entry name" value="INTEGRAL MEMBRANE EFFLUX PROTEIN-RELATED"/>
    <property type="match status" value="1"/>
</dbReference>
<feature type="domain" description="Major facilitator superfamily (MFS) profile" evidence="7">
    <location>
        <begin position="11"/>
        <end position="405"/>
    </location>
</feature>